<dbReference type="AlphaFoldDB" id="A0A1L7X3H1"/>
<dbReference type="PANTHER" id="PTHR24148:SF64">
    <property type="entry name" value="HETEROKARYON INCOMPATIBILITY DOMAIN-CONTAINING PROTEIN"/>
    <property type="match status" value="1"/>
</dbReference>
<dbReference type="STRING" id="576137.A0A1L7X3H1"/>
<name>A0A1L7X3H1_9HELO</name>
<protein>
    <recommendedName>
        <fullName evidence="3">Heterokaryon incompatibility domain-containing protein</fullName>
    </recommendedName>
</protein>
<proteinExistence type="predicted"/>
<organism evidence="1 2">
    <name type="scientific">Phialocephala subalpina</name>
    <dbReference type="NCBI Taxonomy" id="576137"/>
    <lineage>
        <taxon>Eukaryota</taxon>
        <taxon>Fungi</taxon>
        <taxon>Dikarya</taxon>
        <taxon>Ascomycota</taxon>
        <taxon>Pezizomycotina</taxon>
        <taxon>Leotiomycetes</taxon>
        <taxon>Helotiales</taxon>
        <taxon>Mollisiaceae</taxon>
        <taxon>Phialocephala</taxon>
        <taxon>Phialocephala fortinii species complex</taxon>
    </lineage>
</organism>
<sequence>MIKCGKDHLYWDEFAISIDVALSLGQYDGFHEGGTYSQSFPKRLLSFRMERECGRHLTLLMVLEHIRSYECGDDRDKVFAALGMAADVEVDDITPDYRKSVEDTYIDVVKFIVSASEVQRLSFLGYIVRPAPDFEITPKNKHLPTWVPDWRIQIACHAINQAQDSDDPKCGSVFGASKHTKPEIEIAGGKLIIRGLSIDITKSVSSVCNSNLSEAGLTLEKTWRDSLSPGEYKTGESVAEAFDCTIVTDLLRERGPYANFYSRGYKVDWALIESDPLSLDSDNIISRNLLQAAIKRTTFGRRMFWTARGYLGIGPASMAVGDAICVLFGGHVLYVLRSVDTGIYECIGECYVHGLMDGEVFEDEEVGEEGVFTIV</sequence>
<dbReference type="OrthoDB" id="5416609at2759"/>
<dbReference type="PANTHER" id="PTHR24148">
    <property type="entry name" value="ANKYRIN REPEAT DOMAIN-CONTAINING PROTEIN 39 HOMOLOG-RELATED"/>
    <property type="match status" value="1"/>
</dbReference>
<gene>
    <name evidence="1" type="ORF">PAC_09431</name>
</gene>
<evidence type="ECO:0000313" key="2">
    <source>
        <dbReference type="Proteomes" id="UP000184330"/>
    </source>
</evidence>
<evidence type="ECO:0000313" key="1">
    <source>
        <dbReference type="EMBL" id="CZR59537.1"/>
    </source>
</evidence>
<dbReference type="InterPro" id="IPR052895">
    <property type="entry name" value="HetReg/Transcr_Mod"/>
</dbReference>
<dbReference type="EMBL" id="FJOG01000014">
    <property type="protein sequence ID" value="CZR59537.1"/>
    <property type="molecule type" value="Genomic_DNA"/>
</dbReference>
<dbReference type="Proteomes" id="UP000184330">
    <property type="component" value="Unassembled WGS sequence"/>
</dbReference>
<evidence type="ECO:0008006" key="3">
    <source>
        <dbReference type="Google" id="ProtNLM"/>
    </source>
</evidence>
<accession>A0A1L7X3H1</accession>
<dbReference type="Pfam" id="PF26639">
    <property type="entry name" value="Het-6_barrel"/>
    <property type="match status" value="1"/>
</dbReference>
<keyword evidence="2" id="KW-1185">Reference proteome</keyword>
<reference evidence="1 2" key="1">
    <citation type="submission" date="2016-03" db="EMBL/GenBank/DDBJ databases">
        <authorList>
            <person name="Ploux O."/>
        </authorList>
    </citation>
    <scope>NUCLEOTIDE SEQUENCE [LARGE SCALE GENOMIC DNA]</scope>
    <source>
        <strain evidence="1 2">UAMH 11012</strain>
    </source>
</reference>